<dbReference type="STRING" id="1229664.N4UCD7"/>
<evidence type="ECO:0000313" key="3">
    <source>
        <dbReference type="EMBL" id="ENH73483.1"/>
    </source>
</evidence>
<reference evidence="4" key="2">
    <citation type="journal article" date="2014" name="PLoS ONE">
        <title>Genome and Transcriptome Analysis of the Fungal Pathogen Fusarium oxysporum f. sp. cubense Causing Banana Vascular Wilt Disease.</title>
        <authorList>
            <person name="Guo L."/>
            <person name="Han L."/>
            <person name="Yang L."/>
            <person name="Zeng H."/>
            <person name="Fan D."/>
            <person name="Zhu Y."/>
            <person name="Feng Y."/>
            <person name="Wang G."/>
            <person name="Peng C."/>
            <person name="Jiang X."/>
            <person name="Zhou D."/>
            <person name="Ni P."/>
            <person name="Liang C."/>
            <person name="Liu L."/>
            <person name="Wang J."/>
            <person name="Mao C."/>
            <person name="Fang X."/>
            <person name="Peng M."/>
            <person name="Huang J."/>
        </authorList>
    </citation>
    <scope>NUCLEOTIDE SEQUENCE [LARGE SCALE GENOMIC DNA]</scope>
    <source>
        <strain evidence="4">race 1</strain>
    </source>
</reference>
<sequence>MSRFLPSLGRSQRSFVSTAIRHSAATTWRRRPSPGLSAIQQRFACTEGQQGQPKSLCHKPQEAPIVAPSAFRAHFWRSTHTWGRAAVNTFRCLVGCTIGDFSGMWFLQMYYPEIGIGAIMTISMGSGLTTSVLLETALLRYGRDRLGWMAAVKAAVGMSMISMLTMEMAQNLVDYHLTGGAVQFDSPQFWLAAIISMGAGFLTPWPYNYLRLRKYGKACH</sequence>
<dbReference type="EMBL" id="KB730083">
    <property type="protein sequence ID" value="ENH73483.1"/>
    <property type="molecule type" value="Genomic_DNA"/>
</dbReference>
<dbReference type="HOGENOM" id="CLU_080767_0_0_1"/>
<evidence type="ECO:0000313" key="4">
    <source>
        <dbReference type="Proteomes" id="UP000016928"/>
    </source>
</evidence>
<feature type="domain" description="DUF4396" evidence="2">
    <location>
        <begin position="81"/>
        <end position="217"/>
    </location>
</feature>
<protein>
    <recommendedName>
        <fullName evidence="2">DUF4396 domain-containing protein</fullName>
    </recommendedName>
</protein>
<dbReference type="VEuPathDB" id="FungiDB:FOC1_g10008975"/>
<name>N4UCD7_FUSC1</name>
<keyword evidence="1" id="KW-0472">Membrane</keyword>
<feature type="transmembrane region" description="Helical" evidence="1">
    <location>
        <begin position="114"/>
        <end position="134"/>
    </location>
</feature>
<dbReference type="InterPro" id="IPR025509">
    <property type="entry name" value="DUF4396"/>
</dbReference>
<organism evidence="3 4">
    <name type="scientific">Fusarium oxysporum f. sp. cubense (strain race 1)</name>
    <name type="common">Panama disease fungus</name>
    <dbReference type="NCBI Taxonomy" id="1229664"/>
    <lineage>
        <taxon>Eukaryota</taxon>
        <taxon>Fungi</taxon>
        <taxon>Dikarya</taxon>
        <taxon>Ascomycota</taxon>
        <taxon>Pezizomycotina</taxon>
        <taxon>Sordariomycetes</taxon>
        <taxon>Hypocreomycetidae</taxon>
        <taxon>Hypocreales</taxon>
        <taxon>Nectriaceae</taxon>
        <taxon>Fusarium</taxon>
        <taxon>Fusarium oxysporum species complex</taxon>
    </lineage>
</organism>
<feature type="transmembrane region" description="Helical" evidence="1">
    <location>
        <begin position="189"/>
        <end position="207"/>
    </location>
</feature>
<evidence type="ECO:0000256" key="1">
    <source>
        <dbReference type="SAM" id="Phobius"/>
    </source>
</evidence>
<dbReference type="OrthoDB" id="2128064at2759"/>
<reference evidence="4" key="1">
    <citation type="submission" date="2012-09" db="EMBL/GenBank/DDBJ databases">
        <title>Genome sequencing and comparative transcriptomics of race 1 and race 4 of banana pathogen: Fusarium oxysporum f. sp. cubense.</title>
        <authorList>
            <person name="Fang X."/>
            <person name="Huang J."/>
        </authorList>
    </citation>
    <scope>NUCLEOTIDE SEQUENCE [LARGE SCALE GENOMIC DNA]</scope>
    <source>
        <strain evidence="4">race 1</strain>
    </source>
</reference>
<keyword evidence="1" id="KW-1133">Transmembrane helix</keyword>
<dbReference type="Proteomes" id="UP000016928">
    <property type="component" value="Unassembled WGS sequence"/>
</dbReference>
<feature type="transmembrane region" description="Helical" evidence="1">
    <location>
        <begin position="146"/>
        <end position="169"/>
    </location>
</feature>
<keyword evidence="1" id="KW-0812">Transmembrane</keyword>
<accession>N4UCD7</accession>
<evidence type="ECO:0000259" key="2">
    <source>
        <dbReference type="Pfam" id="PF14342"/>
    </source>
</evidence>
<dbReference type="Pfam" id="PF14342">
    <property type="entry name" value="DUF4396"/>
    <property type="match status" value="1"/>
</dbReference>
<dbReference type="OMA" id="MANSSMY"/>
<gene>
    <name evidence="3" type="ORF">FOC1_g10008975</name>
</gene>
<dbReference type="AlphaFoldDB" id="N4UCD7"/>
<proteinExistence type="predicted"/>